<sequence>MTVFRCNLHFQHIPVMSKRLSKPFDASVKCRVKHITQPLGKDGWRRRVYLRTTGASAGRKDIVLIAPDETCLRSRVEIDRYCKEHNLTLDPEVYSVSQSKAEHLFKKEIAALIRIKEATKSTPESVARKAKENDKANKDSPKDKVATAAAAAAQMSVAPVKAKRGRPPKVKSVLSERCRNKSGDSASSSLTKKRKHSVSPVKDAKKLKESPNAFTGRQTRNSLATSFSPPKLDNPTGLVTPDSLPSSWKVQKNGDSNLIFVESGNCSLSSLRQLKIYAAKHCISVDLEEFKHFFETQSDATGNHASQNGTAEADIPEDFSEDEEDKETGQQVDGSEEKKEVEEDTALANAEESESLGSELEELASNIFESDDYDVPMDDFETRLQTEEFGLQTVEFAGKEKEAEANSKEVKQEEIDPEIPGEDIKVVNNKDLDKIDPTNFKFFVLPEDDGELPSDSITAADNQCEEESSNEEESHVPESATELAGVQGEPEEEWDLCSPYNLIYESLGTDQWRLLAASIIQPHVSAQVGQVLTLNFLERCPDPASALQLPDPFSLPECEVDPKFAWVLGKLLKLARFLTEGTTDEKLKELIGSYGVAVLTIFGESKLDIVTEEYDLKTYLSWRRNQQSMGQDE</sequence>
<proteinExistence type="predicted"/>
<evidence type="ECO:0000256" key="1">
    <source>
        <dbReference type="SAM" id="MobiDB-lite"/>
    </source>
</evidence>
<dbReference type="GO" id="GO:0003677">
    <property type="term" value="F:DNA binding"/>
    <property type="evidence" value="ECO:0007669"/>
    <property type="project" value="InterPro"/>
</dbReference>
<reference evidence="3 4" key="1">
    <citation type="submission" date="2020-04" db="EMBL/GenBank/DDBJ databases">
        <authorList>
            <person name="Alioto T."/>
            <person name="Alioto T."/>
            <person name="Gomez Garrido J."/>
        </authorList>
    </citation>
    <scope>NUCLEOTIDE SEQUENCE [LARGE SCALE GENOMIC DNA]</scope>
</reference>
<dbReference type="AlphaFoldDB" id="A0A8S1CMK0"/>
<gene>
    <name evidence="3" type="ORF">CLODIP_2_CD12323</name>
</gene>
<dbReference type="SMART" id="SM00391">
    <property type="entry name" value="MBD"/>
    <property type="match status" value="1"/>
</dbReference>
<dbReference type="Proteomes" id="UP000494165">
    <property type="component" value="Unassembled WGS sequence"/>
</dbReference>
<accession>A0A8S1CMK0</accession>
<dbReference type="Gene3D" id="3.30.890.10">
    <property type="entry name" value="Methyl-cpg-binding Protein 2, Chain A"/>
    <property type="match status" value="1"/>
</dbReference>
<protein>
    <recommendedName>
        <fullName evidence="2">MBD domain-containing protein</fullName>
    </recommendedName>
</protein>
<feature type="region of interest" description="Disordered" evidence="1">
    <location>
        <begin position="120"/>
        <end position="245"/>
    </location>
</feature>
<dbReference type="InterPro" id="IPR016177">
    <property type="entry name" value="DNA-bd_dom_sf"/>
</dbReference>
<comment type="caution">
    <text evidence="3">The sequence shown here is derived from an EMBL/GenBank/DDBJ whole genome shotgun (WGS) entry which is preliminary data.</text>
</comment>
<evidence type="ECO:0000313" key="4">
    <source>
        <dbReference type="Proteomes" id="UP000494165"/>
    </source>
</evidence>
<dbReference type="PROSITE" id="PS50982">
    <property type="entry name" value="MBD"/>
    <property type="match status" value="1"/>
</dbReference>
<feature type="domain" description="MBD" evidence="2">
    <location>
        <begin position="30"/>
        <end position="101"/>
    </location>
</feature>
<feature type="compositionally biased region" description="Acidic residues" evidence="1">
    <location>
        <begin position="314"/>
        <end position="326"/>
    </location>
</feature>
<name>A0A8S1CMK0_9INSE</name>
<feature type="compositionally biased region" description="Polar residues" evidence="1">
    <location>
        <begin position="212"/>
        <end position="228"/>
    </location>
</feature>
<dbReference type="Pfam" id="PF01429">
    <property type="entry name" value="MBD"/>
    <property type="match status" value="1"/>
</dbReference>
<feature type="compositionally biased region" description="Polar residues" evidence="1">
    <location>
        <begin position="298"/>
        <end position="310"/>
    </location>
</feature>
<feature type="compositionally biased region" description="Basic and acidic residues" evidence="1">
    <location>
        <begin position="400"/>
        <end position="414"/>
    </location>
</feature>
<keyword evidence="4" id="KW-1185">Reference proteome</keyword>
<feature type="compositionally biased region" description="Low complexity" evidence="1">
    <location>
        <begin position="146"/>
        <end position="160"/>
    </location>
</feature>
<organism evidence="3 4">
    <name type="scientific">Cloeon dipterum</name>
    <dbReference type="NCBI Taxonomy" id="197152"/>
    <lineage>
        <taxon>Eukaryota</taxon>
        <taxon>Metazoa</taxon>
        <taxon>Ecdysozoa</taxon>
        <taxon>Arthropoda</taxon>
        <taxon>Hexapoda</taxon>
        <taxon>Insecta</taxon>
        <taxon>Pterygota</taxon>
        <taxon>Palaeoptera</taxon>
        <taxon>Ephemeroptera</taxon>
        <taxon>Pisciforma</taxon>
        <taxon>Baetidae</taxon>
        <taxon>Cloeon</taxon>
    </lineage>
</organism>
<evidence type="ECO:0000313" key="3">
    <source>
        <dbReference type="EMBL" id="CAB3369399.1"/>
    </source>
</evidence>
<dbReference type="SUPFAM" id="SSF54171">
    <property type="entry name" value="DNA-binding domain"/>
    <property type="match status" value="1"/>
</dbReference>
<feature type="region of interest" description="Disordered" evidence="1">
    <location>
        <begin position="400"/>
        <end position="422"/>
    </location>
</feature>
<dbReference type="InterPro" id="IPR001739">
    <property type="entry name" value="Methyl_CpG_DNA-bd"/>
</dbReference>
<feature type="region of interest" description="Disordered" evidence="1">
    <location>
        <begin position="451"/>
        <end position="478"/>
    </location>
</feature>
<evidence type="ECO:0000259" key="2">
    <source>
        <dbReference type="PROSITE" id="PS50982"/>
    </source>
</evidence>
<feature type="region of interest" description="Disordered" evidence="1">
    <location>
        <begin position="298"/>
        <end position="358"/>
    </location>
</feature>
<feature type="compositionally biased region" description="Basic and acidic residues" evidence="1">
    <location>
        <begin position="126"/>
        <end position="145"/>
    </location>
</feature>
<dbReference type="EMBL" id="CADEPI010000045">
    <property type="protein sequence ID" value="CAB3369399.1"/>
    <property type="molecule type" value="Genomic_DNA"/>
</dbReference>